<feature type="compositionally biased region" description="Basic and acidic residues" evidence="1">
    <location>
        <begin position="163"/>
        <end position="177"/>
    </location>
</feature>
<evidence type="ECO:0000256" key="1">
    <source>
        <dbReference type="SAM" id="MobiDB-lite"/>
    </source>
</evidence>
<dbReference type="AlphaFoldDB" id="A0AAD7T172"/>
<comment type="caution">
    <text evidence="2">The sequence shown here is derived from an EMBL/GenBank/DDBJ whole genome shotgun (WGS) entry which is preliminary data.</text>
</comment>
<evidence type="ECO:0000313" key="3">
    <source>
        <dbReference type="Proteomes" id="UP001221898"/>
    </source>
</evidence>
<name>A0AAD7T172_9TELE</name>
<dbReference type="Proteomes" id="UP001221898">
    <property type="component" value="Unassembled WGS sequence"/>
</dbReference>
<reference evidence="2" key="1">
    <citation type="journal article" date="2023" name="Science">
        <title>Genome structures resolve the early diversification of teleost fishes.</title>
        <authorList>
            <person name="Parey E."/>
            <person name="Louis A."/>
            <person name="Montfort J."/>
            <person name="Bouchez O."/>
            <person name="Roques C."/>
            <person name="Iampietro C."/>
            <person name="Lluch J."/>
            <person name="Castinel A."/>
            <person name="Donnadieu C."/>
            <person name="Desvignes T."/>
            <person name="Floi Bucao C."/>
            <person name="Jouanno E."/>
            <person name="Wen M."/>
            <person name="Mejri S."/>
            <person name="Dirks R."/>
            <person name="Jansen H."/>
            <person name="Henkel C."/>
            <person name="Chen W.J."/>
            <person name="Zahm M."/>
            <person name="Cabau C."/>
            <person name="Klopp C."/>
            <person name="Thompson A.W."/>
            <person name="Robinson-Rechavi M."/>
            <person name="Braasch I."/>
            <person name="Lecointre G."/>
            <person name="Bobe J."/>
            <person name="Postlethwait J.H."/>
            <person name="Berthelot C."/>
            <person name="Roest Crollius H."/>
            <person name="Guiguen Y."/>
        </authorList>
    </citation>
    <scope>NUCLEOTIDE SEQUENCE</scope>
    <source>
        <strain evidence="2">NC1722</strain>
    </source>
</reference>
<organism evidence="2 3">
    <name type="scientific">Aldrovandia affinis</name>
    <dbReference type="NCBI Taxonomy" id="143900"/>
    <lineage>
        <taxon>Eukaryota</taxon>
        <taxon>Metazoa</taxon>
        <taxon>Chordata</taxon>
        <taxon>Craniata</taxon>
        <taxon>Vertebrata</taxon>
        <taxon>Euteleostomi</taxon>
        <taxon>Actinopterygii</taxon>
        <taxon>Neopterygii</taxon>
        <taxon>Teleostei</taxon>
        <taxon>Notacanthiformes</taxon>
        <taxon>Halosauridae</taxon>
        <taxon>Aldrovandia</taxon>
    </lineage>
</organism>
<feature type="compositionally biased region" description="Polar residues" evidence="1">
    <location>
        <begin position="71"/>
        <end position="91"/>
    </location>
</feature>
<evidence type="ECO:0000313" key="2">
    <source>
        <dbReference type="EMBL" id="KAJ8411471.1"/>
    </source>
</evidence>
<gene>
    <name evidence="2" type="ORF">AAFF_G00162790</name>
</gene>
<feature type="region of interest" description="Disordered" evidence="1">
    <location>
        <begin position="162"/>
        <end position="191"/>
    </location>
</feature>
<feature type="region of interest" description="Disordered" evidence="1">
    <location>
        <begin position="13"/>
        <end position="129"/>
    </location>
</feature>
<feature type="compositionally biased region" description="Polar residues" evidence="1">
    <location>
        <begin position="99"/>
        <end position="110"/>
    </location>
</feature>
<keyword evidence="3" id="KW-1185">Reference proteome</keyword>
<sequence length="191" mass="21153">MTIHLVQRQLYSHRRGQRMTEVTHRKRRGNDGLQSEMLISSNHFTGVRGGGLEEGQRSNPQAGVGAAVDRQTLTSSVPPRASPWSQGSFLNSPDERDSSPSLNTQASGLSTALPGSMENRPLGSRSDMRPGFHLHATDATPAWKLRFTARSCPDRAVMLLSRSAHDRPDKHRARGEAWRLTQPVRSGPRRD</sequence>
<dbReference type="EMBL" id="JAINUG010000022">
    <property type="protein sequence ID" value="KAJ8411471.1"/>
    <property type="molecule type" value="Genomic_DNA"/>
</dbReference>
<proteinExistence type="predicted"/>
<protein>
    <submittedName>
        <fullName evidence="2">Uncharacterized protein</fullName>
    </submittedName>
</protein>
<accession>A0AAD7T172</accession>